<dbReference type="Pfam" id="PF13522">
    <property type="entry name" value="GATase_6"/>
    <property type="match status" value="1"/>
</dbReference>
<evidence type="ECO:0000256" key="10">
    <source>
        <dbReference type="PIRSR" id="PIRSR001589-3"/>
    </source>
</evidence>
<dbReference type="SUPFAM" id="SSF52402">
    <property type="entry name" value="Adenine nucleotide alpha hydrolases-like"/>
    <property type="match status" value="1"/>
</dbReference>
<dbReference type="OrthoDB" id="9763290at2"/>
<evidence type="ECO:0000256" key="6">
    <source>
        <dbReference type="ARBA" id="ARBA00022962"/>
    </source>
</evidence>
<dbReference type="SUPFAM" id="SSF56235">
    <property type="entry name" value="N-terminal nucleophile aminohydrolases (Ntn hydrolases)"/>
    <property type="match status" value="1"/>
</dbReference>
<evidence type="ECO:0000256" key="5">
    <source>
        <dbReference type="ARBA" id="ARBA00022840"/>
    </source>
</evidence>
<dbReference type="Gene3D" id="3.60.20.10">
    <property type="entry name" value="Glutamine Phosphoribosylpyrophosphate, subunit 1, domain 1"/>
    <property type="match status" value="1"/>
</dbReference>
<dbReference type="InterPro" id="IPR006426">
    <property type="entry name" value="Asn_synth_AEB"/>
</dbReference>
<dbReference type="EC" id="6.3.5.4" evidence="3"/>
<feature type="binding site" evidence="9">
    <location>
        <begin position="383"/>
        <end position="384"/>
    </location>
    <ligand>
        <name>ATP</name>
        <dbReference type="ChEBI" id="CHEBI:30616"/>
    </ligand>
</feature>
<comment type="catalytic activity">
    <reaction evidence="7">
        <text>L-aspartate + L-glutamine + ATP + H2O = L-asparagine + L-glutamate + AMP + diphosphate + H(+)</text>
        <dbReference type="Rhea" id="RHEA:12228"/>
        <dbReference type="ChEBI" id="CHEBI:15377"/>
        <dbReference type="ChEBI" id="CHEBI:15378"/>
        <dbReference type="ChEBI" id="CHEBI:29985"/>
        <dbReference type="ChEBI" id="CHEBI:29991"/>
        <dbReference type="ChEBI" id="CHEBI:30616"/>
        <dbReference type="ChEBI" id="CHEBI:33019"/>
        <dbReference type="ChEBI" id="CHEBI:58048"/>
        <dbReference type="ChEBI" id="CHEBI:58359"/>
        <dbReference type="ChEBI" id="CHEBI:456215"/>
        <dbReference type="EC" id="6.3.5.4"/>
    </reaction>
</comment>
<dbReference type="RefSeq" id="WP_136963833.1">
    <property type="nucleotide sequence ID" value="NZ_CP039690.1"/>
</dbReference>
<dbReference type="PANTHER" id="PTHR43284">
    <property type="entry name" value="ASPARAGINE SYNTHETASE (GLUTAMINE-HYDROLYZING)"/>
    <property type="match status" value="1"/>
</dbReference>
<evidence type="ECO:0000256" key="8">
    <source>
        <dbReference type="PIRSR" id="PIRSR001589-1"/>
    </source>
</evidence>
<dbReference type="Pfam" id="PF00733">
    <property type="entry name" value="Asn_synthase"/>
    <property type="match status" value="1"/>
</dbReference>
<evidence type="ECO:0000256" key="1">
    <source>
        <dbReference type="ARBA" id="ARBA00005187"/>
    </source>
</evidence>
<dbReference type="CDD" id="cd01991">
    <property type="entry name" value="Asn_synthase_B_C"/>
    <property type="match status" value="1"/>
</dbReference>
<dbReference type="CDD" id="cd00712">
    <property type="entry name" value="AsnB"/>
    <property type="match status" value="1"/>
</dbReference>
<evidence type="ECO:0000313" key="12">
    <source>
        <dbReference type="EMBL" id="QCI68414.1"/>
    </source>
</evidence>
<protein>
    <recommendedName>
        <fullName evidence="3">asparagine synthase (glutamine-hydrolyzing)</fullName>
        <ecNumber evidence="3">6.3.5.4</ecNumber>
    </recommendedName>
</protein>
<dbReference type="InterPro" id="IPR029055">
    <property type="entry name" value="Ntn_hydrolases_N"/>
</dbReference>
<gene>
    <name evidence="12" type="primary">asnB</name>
    <name evidence="12" type="ORF">E8M01_31810</name>
</gene>
<dbReference type="Proteomes" id="UP000298781">
    <property type="component" value="Chromosome"/>
</dbReference>
<evidence type="ECO:0000256" key="4">
    <source>
        <dbReference type="ARBA" id="ARBA00022741"/>
    </source>
</evidence>
<keyword evidence="4 9" id="KW-0547">Nucleotide-binding</keyword>
<proteinExistence type="inferred from homology"/>
<dbReference type="GO" id="GO:0005829">
    <property type="term" value="C:cytosol"/>
    <property type="evidence" value="ECO:0007669"/>
    <property type="project" value="TreeGrafter"/>
</dbReference>
<keyword evidence="5 9" id="KW-0067">ATP-binding</keyword>
<comment type="pathway">
    <text evidence="1">Amino-acid biosynthesis; L-asparagine biosynthesis; L-asparagine from L-aspartate (L-Gln route): step 1/1.</text>
</comment>
<dbReference type="KEGG" id="pstg:E8M01_31810"/>
<dbReference type="InterPro" id="IPR001962">
    <property type="entry name" value="Asn_synthase"/>
</dbReference>
<keyword evidence="12" id="KW-0436">Ligase</keyword>
<name>A0A4D7B4Q5_9HYPH</name>
<dbReference type="PANTHER" id="PTHR43284:SF1">
    <property type="entry name" value="ASPARAGINE SYNTHETASE"/>
    <property type="match status" value="1"/>
</dbReference>
<dbReference type="InterPro" id="IPR051786">
    <property type="entry name" value="ASN_synthetase/amidase"/>
</dbReference>
<dbReference type="InterPro" id="IPR014729">
    <property type="entry name" value="Rossmann-like_a/b/a_fold"/>
</dbReference>
<dbReference type="Gene3D" id="3.40.50.620">
    <property type="entry name" value="HUPs"/>
    <property type="match status" value="1"/>
</dbReference>
<dbReference type="EMBL" id="CP039690">
    <property type="protein sequence ID" value="QCI68414.1"/>
    <property type="molecule type" value="Genomic_DNA"/>
</dbReference>
<feature type="binding site" evidence="9">
    <location>
        <position position="104"/>
    </location>
    <ligand>
        <name>L-glutamine</name>
        <dbReference type="ChEBI" id="CHEBI:58359"/>
    </ligand>
</feature>
<keyword evidence="8" id="KW-0061">Asparagine biosynthesis</keyword>
<evidence type="ECO:0000256" key="2">
    <source>
        <dbReference type="ARBA" id="ARBA00005752"/>
    </source>
</evidence>
<dbReference type="PIRSF" id="PIRSF001589">
    <property type="entry name" value="Asn_synthetase_glu-h"/>
    <property type="match status" value="1"/>
</dbReference>
<feature type="domain" description="Glutamine amidotransferase type-2" evidence="11">
    <location>
        <begin position="2"/>
        <end position="218"/>
    </location>
</feature>
<feature type="site" description="Important for beta-aspartyl-AMP intermediate formation" evidence="10">
    <location>
        <position position="385"/>
    </location>
</feature>
<dbReference type="InterPro" id="IPR033738">
    <property type="entry name" value="AsnB_N"/>
</dbReference>
<keyword evidence="13" id="KW-1185">Reference proteome</keyword>
<dbReference type="PROSITE" id="PS51278">
    <property type="entry name" value="GATASE_TYPE_2"/>
    <property type="match status" value="1"/>
</dbReference>
<feature type="active site" description="For GATase activity" evidence="8">
    <location>
        <position position="2"/>
    </location>
</feature>
<evidence type="ECO:0000256" key="9">
    <source>
        <dbReference type="PIRSR" id="PIRSR001589-2"/>
    </source>
</evidence>
<dbReference type="GO" id="GO:0006529">
    <property type="term" value="P:asparagine biosynthetic process"/>
    <property type="evidence" value="ECO:0007669"/>
    <property type="project" value="UniProtKB-KW"/>
</dbReference>
<sequence length="664" mass="72525">MCGIAGIVLAANASEALSLDAIGPMMALLRHRGPDGDGIWSDSDAGIALGHRRLAIVDLSDAGRQPMRSANGRLIITFNGEVYNFGALRRELESLGHGFRGGSDTEVMLAAIECWGLEPALQRFSGMFAFALWDRAARVLHLARDRIGKKPLYVARLPGALVFASELKALRTLPHFRPEIDRRAVAAMLARGCVPDDLCIWNDVFKLPPGAMLSLSAADIAGPADTASLKARISRWWSLAAVAERGRRDPCALDDGDMVAELDGLLRLAVGERMVADVPLGAFLSGGIDSSTVVALMQAQANRPVRTFTIAFGERGYDESVDAGRIARHLGTDHTELRLSPAEARTVIPELPRIWDEPFADESQIPTLLVSRLARTDVTVALSGDGGDECFAGYSRHFLAARLAPLLRGPSRMRRTAAAALDHMAGGTSAWIVDKLPLPNALRRAIGGDRLRRLAELLAADDTRDMYRRLTRLSSLCLARDAGPAEADAPPLDDLVSELIFRDMAGYLPDDILVKLDRASMATSLEARCPLLDHRIIEFAWRLPTAAKVRHGQGKWILRQVLARYVPRALFERPKQGFDVPVGAWLKGPLRAWAEDLLTAARLRRHDLLEPVAVRSCWQEHLSGRRDHSRVLWAVLMLEAWLDESTAPGAAGPINQLEPILQGS</sequence>
<evidence type="ECO:0000256" key="3">
    <source>
        <dbReference type="ARBA" id="ARBA00012737"/>
    </source>
</evidence>
<keyword evidence="6 8" id="KW-0315">Glutamine amidotransferase</keyword>
<dbReference type="GO" id="GO:0004066">
    <property type="term" value="F:asparagine synthase (glutamine-hydrolyzing) activity"/>
    <property type="evidence" value="ECO:0007669"/>
    <property type="project" value="UniProtKB-EC"/>
</dbReference>
<evidence type="ECO:0000256" key="7">
    <source>
        <dbReference type="ARBA" id="ARBA00048741"/>
    </source>
</evidence>
<dbReference type="NCBIfam" id="TIGR01536">
    <property type="entry name" value="asn_synth_AEB"/>
    <property type="match status" value="1"/>
</dbReference>
<keyword evidence="8" id="KW-0028">Amino-acid biosynthesis</keyword>
<organism evidence="12 13">
    <name type="scientific">Phreatobacter stygius</name>
    <dbReference type="NCBI Taxonomy" id="1940610"/>
    <lineage>
        <taxon>Bacteria</taxon>
        <taxon>Pseudomonadati</taxon>
        <taxon>Pseudomonadota</taxon>
        <taxon>Alphaproteobacteria</taxon>
        <taxon>Hyphomicrobiales</taxon>
        <taxon>Phreatobacteraceae</taxon>
        <taxon>Phreatobacter</taxon>
    </lineage>
</organism>
<evidence type="ECO:0000313" key="13">
    <source>
        <dbReference type="Proteomes" id="UP000298781"/>
    </source>
</evidence>
<feature type="binding site" evidence="9">
    <location>
        <position position="310"/>
    </location>
    <ligand>
        <name>ATP</name>
        <dbReference type="ChEBI" id="CHEBI:30616"/>
    </ligand>
</feature>
<reference evidence="12 13" key="1">
    <citation type="submission" date="2019-04" db="EMBL/GenBank/DDBJ databases">
        <title>Phreatobacter aquaticus sp. nov.</title>
        <authorList>
            <person name="Choi A."/>
        </authorList>
    </citation>
    <scope>NUCLEOTIDE SEQUENCE [LARGE SCALE GENOMIC DNA]</scope>
    <source>
        <strain evidence="12 13">KCTC 52518</strain>
    </source>
</reference>
<evidence type="ECO:0000259" key="11">
    <source>
        <dbReference type="PROSITE" id="PS51278"/>
    </source>
</evidence>
<accession>A0A4D7B4Q5</accession>
<comment type="similarity">
    <text evidence="2">Belongs to the asparagine synthetase family.</text>
</comment>
<dbReference type="GO" id="GO:0005524">
    <property type="term" value="F:ATP binding"/>
    <property type="evidence" value="ECO:0007669"/>
    <property type="project" value="UniProtKB-KW"/>
</dbReference>
<dbReference type="AlphaFoldDB" id="A0A4D7B4Q5"/>
<dbReference type="InterPro" id="IPR017932">
    <property type="entry name" value="GATase_2_dom"/>
</dbReference>